<evidence type="ECO:0000313" key="4">
    <source>
        <dbReference type="Proteomes" id="UP001230207"/>
    </source>
</evidence>
<dbReference type="SUPFAM" id="SSF51294">
    <property type="entry name" value="Hedgehog/intein (Hint) domain"/>
    <property type="match status" value="1"/>
</dbReference>
<keyword evidence="4" id="KW-1185">Reference proteome</keyword>
<keyword evidence="1" id="KW-0812">Transmembrane</keyword>
<reference evidence="3 4" key="1">
    <citation type="submission" date="2023-07" db="EMBL/GenBank/DDBJ databases">
        <title>Genomic Encyclopedia of Type Strains, Phase IV (KMG-IV): sequencing the most valuable type-strain genomes for metagenomic binning, comparative biology and taxonomic classification.</title>
        <authorList>
            <person name="Goeker M."/>
        </authorList>
    </citation>
    <scope>NUCLEOTIDE SEQUENCE [LARGE SCALE GENOMIC DNA]</scope>
    <source>
        <strain evidence="3 4">DSM 1112</strain>
    </source>
</reference>
<dbReference type="InterPro" id="IPR028992">
    <property type="entry name" value="Hedgehog/Intein_dom"/>
</dbReference>
<accession>A0ABU0BVD1</accession>
<dbReference type="Pfam" id="PF13403">
    <property type="entry name" value="Hint_2"/>
    <property type="match status" value="1"/>
</dbReference>
<comment type="caution">
    <text evidence="3">The sequence shown here is derived from an EMBL/GenBank/DDBJ whole genome shotgun (WGS) entry which is preliminary data.</text>
</comment>
<protein>
    <recommendedName>
        <fullName evidence="2">Hedgehog/Intein (Hint) domain-containing protein</fullName>
    </recommendedName>
</protein>
<dbReference type="InterPro" id="IPR036844">
    <property type="entry name" value="Hint_dom_sf"/>
</dbReference>
<feature type="domain" description="Hedgehog/Intein (Hint)" evidence="2">
    <location>
        <begin position="61"/>
        <end position="196"/>
    </location>
</feature>
<keyword evidence="1" id="KW-0472">Membrane</keyword>
<dbReference type="RefSeq" id="WP_307233766.1">
    <property type="nucleotide sequence ID" value="NZ_JAUSVF010000002.1"/>
</dbReference>
<sequence>MPVERDSHTVLGRTRRHFLGLTAAAGAKAAAILAMTVPTIGYAKSDKDKDKDKDKGDGSRCFVRGTSILTTAGEVPVESLRIGDLVKTANGTAKPVKWIGFNRYQRRGARWPSNVMPIRIAKNALGKNTPYADLYLSPGHGLLLEGVLIQARDLVNGSSVVPALPAKTDVLEYFHIVLDTHEAVLANGAATETFLMRAGNHEDFSNFAEFARLYSDVGKMLPLAATVGYGGRLHLKALLRLAMGRFLPLTQPAEQIYETVAARCHDRS</sequence>
<keyword evidence="1" id="KW-1133">Transmembrane helix</keyword>
<evidence type="ECO:0000256" key="1">
    <source>
        <dbReference type="SAM" id="Phobius"/>
    </source>
</evidence>
<feature type="transmembrane region" description="Helical" evidence="1">
    <location>
        <begin position="20"/>
        <end position="43"/>
    </location>
</feature>
<dbReference type="PROSITE" id="PS51318">
    <property type="entry name" value="TAT"/>
    <property type="match status" value="1"/>
</dbReference>
<name>A0ABU0BVD1_9HYPH</name>
<dbReference type="Gene3D" id="2.170.16.10">
    <property type="entry name" value="Hedgehog/Intein (Hint) domain"/>
    <property type="match status" value="1"/>
</dbReference>
<organism evidence="3 4">
    <name type="scientific">Pararhizobium capsulatum DSM 1112</name>
    <dbReference type="NCBI Taxonomy" id="1121113"/>
    <lineage>
        <taxon>Bacteria</taxon>
        <taxon>Pseudomonadati</taxon>
        <taxon>Pseudomonadota</taxon>
        <taxon>Alphaproteobacteria</taxon>
        <taxon>Hyphomicrobiales</taxon>
        <taxon>Rhizobiaceae</taxon>
        <taxon>Rhizobium/Agrobacterium group</taxon>
        <taxon>Pararhizobium</taxon>
    </lineage>
</organism>
<gene>
    <name evidence="3" type="ORF">QO002_004417</name>
</gene>
<dbReference type="Proteomes" id="UP001230207">
    <property type="component" value="Unassembled WGS sequence"/>
</dbReference>
<proteinExistence type="predicted"/>
<dbReference type="InterPro" id="IPR006311">
    <property type="entry name" value="TAT_signal"/>
</dbReference>
<evidence type="ECO:0000259" key="2">
    <source>
        <dbReference type="Pfam" id="PF13403"/>
    </source>
</evidence>
<dbReference type="EMBL" id="JAUSVF010000002">
    <property type="protein sequence ID" value="MDQ0322211.1"/>
    <property type="molecule type" value="Genomic_DNA"/>
</dbReference>
<evidence type="ECO:0000313" key="3">
    <source>
        <dbReference type="EMBL" id="MDQ0322211.1"/>
    </source>
</evidence>